<evidence type="ECO:0000259" key="2">
    <source>
        <dbReference type="PROSITE" id="PS50181"/>
    </source>
</evidence>
<feature type="domain" description="F-box" evidence="2">
    <location>
        <begin position="41"/>
        <end position="92"/>
    </location>
</feature>
<feature type="compositionally biased region" description="Low complexity" evidence="1">
    <location>
        <begin position="23"/>
        <end position="33"/>
    </location>
</feature>
<accession>A0A6A7ACS2</accession>
<evidence type="ECO:0000313" key="3">
    <source>
        <dbReference type="EMBL" id="KAF2831121.1"/>
    </source>
</evidence>
<name>A0A6A7ACS2_9PLEO</name>
<organism evidence="3 4">
    <name type="scientific">Ophiobolus disseminans</name>
    <dbReference type="NCBI Taxonomy" id="1469910"/>
    <lineage>
        <taxon>Eukaryota</taxon>
        <taxon>Fungi</taxon>
        <taxon>Dikarya</taxon>
        <taxon>Ascomycota</taxon>
        <taxon>Pezizomycotina</taxon>
        <taxon>Dothideomycetes</taxon>
        <taxon>Pleosporomycetidae</taxon>
        <taxon>Pleosporales</taxon>
        <taxon>Pleosporineae</taxon>
        <taxon>Phaeosphaeriaceae</taxon>
        <taxon>Ophiobolus</taxon>
    </lineage>
</organism>
<dbReference type="InterPro" id="IPR001810">
    <property type="entry name" value="F-box_dom"/>
</dbReference>
<reference evidence="3" key="1">
    <citation type="journal article" date="2020" name="Stud. Mycol.">
        <title>101 Dothideomycetes genomes: a test case for predicting lifestyles and emergence of pathogens.</title>
        <authorList>
            <person name="Haridas S."/>
            <person name="Albert R."/>
            <person name="Binder M."/>
            <person name="Bloem J."/>
            <person name="Labutti K."/>
            <person name="Salamov A."/>
            <person name="Andreopoulos B."/>
            <person name="Baker S."/>
            <person name="Barry K."/>
            <person name="Bills G."/>
            <person name="Bluhm B."/>
            <person name="Cannon C."/>
            <person name="Castanera R."/>
            <person name="Culley D."/>
            <person name="Daum C."/>
            <person name="Ezra D."/>
            <person name="Gonzalez J."/>
            <person name="Henrissat B."/>
            <person name="Kuo A."/>
            <person name="Liang C."/>
            <person name="Lipzen A."/>
            <person name="Lutzoni F."/>
            <person name="Magnuson J."/>
            <person name="Mondo S."/>
            <person name="Nolan M."/>
            <person name="Ohm R."/>
            <person name="Pangilinan J."/>
            <person name="Park H.-J."/>
            <person name="Ramirez L."/>
            <person name="Alfaro M."/>
            <person name="Sun H."/>
            <person name="Tritt A."/>
            <person name="Yoshinaga Y."/>
            <person name="Zwiers L.-H."/>
            <person name="Turgeon B."/>
            <person name="Goodwin S."/>
            <person name="Spatafora J."/>
            <person name="Crous P."/>
            <person name="Grigoriev I."/>
        </authorList>
    </citation>
    <scope>NUCLEOTIDE SEQUENCE</scope>
    <source>
        <strain evidence="3">CBS 113818</strain>
    </source>
</reference>
<keyword evidence="4" id="KW-1185">Reference proteome</keyword>
<dbReference type="InterPro" id="IPR032675">
    <property type="entry name" value="LRR_dom_sf"/>
</dbReference>
<proteinExistence type="predicted"/>
<gene>
    <name evidence="3" type="ORF">CC86DRAFT_401675</name>
</gene>
<dbReference type="EMBL" id="MU006218">
    <property type="protein sequence ID" value="KAF2831121.1"/>
    <property type="molecule type" value="Genomic_DNA"/>
</dbReference>
<protein>
    <recommendedName>
        <fullName evidence="2">F-box domain-containing protein</fullName>
    </recommendedName>
</protein>
<evidence type="ECO:0000313" key="4">
    <source>
        <dbReference type="Proteomes" id="UP000799424"/>
    </source>
</evidence>
<dbReference type="PROSITE" id="PS50181">
    <property type="entry name" value="FBOX"/>
    <property type="match status" value="1"/>
</dbReference>
<feature type="region of interest" description="Disordered" evidence="1">
    <location>
        <begin position="1"/>
        <end position="39"/>
    </location>
</feature>
<sequence>MSAYTSDTPSDIATDSESEDFARPSLAASSPSAETVTPRGPKVLLGLPTEILDQILFRLTEGDWRNLRATNTIFENSAQALIYHEVEFWDSRPFQRDSSDQYIDPYTCQLSTGEGIRNIEGFCRLLFEQPTIRRCVRALRLRLLVERLRRDDITAFVPRVLEVLQGLKNVKKLTLCFGELRFASHLRERVYKALSEGLLRFPLTEVAIENPDCQDSTIDELRSLPITSVKVIGGTSLGERDIYIDTLQQLPLLTHLQFWGGVGDKEIRHICTALQAVNSLSIGVHSTHRLLNQQTIAALAPANSRLVALRLTRQSWDDAGKFGGPADLHSFTALRRLEIDSTFMITSRLCESPPPSSSSRTRESNRLYGLDFWVQLQSAGKLRDIMPPQLKELTLFFNGRHCALPRDAQGIPRRPKKKEFEWLHDWLEGAAQEFCWVNLVEKGDGCQDGPAGQEEWRLNDKERSALQLKRFEMRIWVQKGGWA</sequence>
<dbReference type="Proteomes" id="UP000799424">
    <property type="component" value="Unassembled WGS sequence"/>
</dbReference>
<feature type="compositionally biased region" description="Polar residues" evidence="1">
    <location>
        <begin position="1"/>
        <end position="13"/>
    </location>
</feature>
<evidence type="ECO:0000256" key="1">
    <source>
        <dbReference type="SAM" id="MobiDB-lite"/>
    </source>
</evidence>
<dbReference type="Gene3D" id="3.80.10.10">
    <property type="entry name" value="Ribonuclease Inhibitor"/>
    <property type="match status" value="1"/>
</dbReference>
<dbReference type="AlphaFoldDB" id="A0A6A7ACS2"/>